<dbReference type="GO" id="GO:0008483">
    <property type="term" value="F:transaminase activity"/>
    <property type="evidence" value="ECO:0007669"/>
    <property type="project" value="UniProtKB-KW"/>
</dbReference>
<dbReference type="Gene3D" id="3.40.640.10">
    <property type="entry name" value="Type I PLP-dependent aspartate aminotransferase-like (Major domain)"/>
    <property type="match status" value="1"/>
</dbReference>
<keyword evidence="2" id="KW-0808">Transferase</keyword>
<sequence>MSKIKEKIYLSPPHMSGNEQKYIQDAFDTNWIAPLGRNVDQFEKEVASFVGVSDAVAVSSGTAAIHLALRLLDVGPGDTVFCSTLTFIASANPILYLGANPVFIDSEPDTWNMSPQALERALKDAKAEGALPKAVIVVHLYGQSAKMDEILAICNKYCVPVIEDAAESLGSSYKGKASGTMGAFGIYSFNGNKIITTSGGGMLVSNNRVAISKARFLAAQAKDNAPHYQHSEIGFNYRMSNILAGIGRAQLEVLEDRVRARRLVFNQYKFYLSGFPGVKFMEELENTKSNRWLTALLIDEKEAGFSSQALLEFLSAENIEARHVWKPLHLQPLFNGAPYYSHNEEENVAEELFSKGICLPSGSGMTRGQQGRIINTILNFCIKKDHHTGVNL</sequence>
<dbReference type="PIRSF" id="PIRSF000390">
    <property type="entry name" value="PLP_StrS"/>
    <property type="match status" value="1"/>
</dbReference>
<dbReference type="InterPro" id="IPR015422">
    <property type="entry name" value="PyrdxlP-dep_Trfase_small"/>
</dbReference>
<evidence type="ECO:0000313" key="2">
    <source>
        <dbReference type="EMBL" id="GIN97390.1"/>
    </source>
</evidence>
<proteinExistence type="inferred from homology"/>
<accession>A0ABQ4KZD1</accession>
<dbReference type="Proteomes" id="UP000680670">
    <property type="component" value="Unassembled WGS sequence"/>
</dbReference>
<keyword evidence="3" id="KW-1185">Reference proteome</keyword>
<dbReference type="InterPro" id="IPR015421">
    <property type="entry name" value="PyrdxlP-dep_Trfase_major"/>
</dbReference>
<keyword evidence="2" id="KW-0032">Aminotransferase</keyword>
<gene>
    <name evidence="2" type="primary">epsN</name>
    <name evidence="2" type="ORF">J6TS1_32600</name>
</gene>
<dbReference type="Gene3D" id="3.90.1150.10">
    <property type="entry name" value="Aspartate Aminotransferase, domain 1"/>
    <property type="match status" value="1"/>
</dbReference>
<evidence type="ECO:0000256" key="1">
    <source>
        <dbReference type="RuleBase" id="RU004508"/>
    </source>
</evidence>
<comment type="similarity">
    <text evidence="1">Belongs to the DegT/DnrJ/EryC1 family.</text>
</comment>
<dbReference type="SUPFAM" id="SSF53383">
    <property type="entry name" value="PLP-dependent transferases"/>
    <property type="match status" value="1"/>
</dbReference>
<dbReference type="CDD" id="cd00616">
    <property type="entry name" value="AHBA_syn"/>
    <property type="match status" value="1"/>
</dbReference>
<dbReference type="InterPro" id="IPR015424">
    <property type="entry name" value="PyrdxlP-dep_Trfase"/>
</dbReference>
<dbReference type="EMBL" id="BORJ01000009">
    <property type="protein sequence ID" value="GIN97390.1"/>
    <property type="molecule type" value="Genomic_DNA"/>
</dbReference>
<dbReference type="PANTHER" id="PTHR30244:SF34">
    <property type="entry name" value="DTDP-4-AMINO-4,6-DIDEOXYGALACTOSE TRANSAMINASE"/>
    <property type="match status" value="1"/>
</dbReference>
<evidence type="ECO:0000313" key="3">
    <source>
        <dbReference type="Proteomes" id="UP000680670"/>
    </source>
</evidence>
<name>A0ABQ4KZD1_SIMTE</name>
<dbReference type="Pfam" id="PF01041">
    <property type="entry name" value="DegT_DnrJ_EryC1"/>
    <property type="match status" value="1"/>
</dbReference>
<organism evidence="2 3">
    <name type="scientific">Siminovitchia terrae</name>
    <name type="common">Bacillus terrae</name>
    <dbReference type="NCBI Taxonomy" id="1914933"/>
    <lineage>
        <taxon>Bacteria</taxon>
        <taxon>Bacillati</taxon>
        <taxon>Bacillota</taxon>
        <taxon>Bacilli</taxon>
        <taxon>Bacillales</taxon>
        <taxon>Bacillaceae</taxon>
        <taxon>Siminovitchia</taxon>
    </lineage>
</organism>
<reference evidence="2 3" key="1">
    <citation type="submission" date="2021-03" db="EMBL/GenBank/DDBJ databases">
        <title>Antimicrobial resistance genes in bacteria isolated from Japanese honey, and their potential for conferring macrolide and lincosamide resistance in the American foulbrood pathogen Paenibacillus larvae.</title>
        <authorList>
            <person name="Okamoto M."/>
            <person name="Kumagai M."/>
            <person name="Kanamori H."/>
            <person name="Takamatsu D."/>
        </authorList>
    </citation>
    <scope>NUCLEOTIDE SEQUENCE [LARGE SCALE GENOMIC DNA]</scope>
    <source>
        <strain evidence="2 3">J6TS1</strain>
    </source>
</reference>
<keyword evidence="1" id="KW-0663">Pyridoxal phosphate</keyword>
<protein>
    <submittedName>
        <fullName evidence="2">Pyridoxal phosphate-dependent aminotransferase EpsN</fullName>
    </submittedName>
</protein>
<dbReference type="PANTHER" id="PTHR30244">
    <property type="entry name" value="TRANSAMINASE"/>
    <property type="match status" value="1"/>
</dbReference>
<comment type="caution">
    <text evidence="2">The sequence shown here is derived from an EMBL/GenBank/DDBJ whole genome shotgun (WGS) entry which is preliminary data.</text>
</comment>
<dbReference type="InterPro" id="IPR000653">
    <property type="entry name" value="DegT/StrS_aminotransferase"/>
</dbReference>